<proteinExistence type="predicted"/>
<name>A0AB39W2F0_9FLAO</name>
<dbReference type="AlphaFoldDB" id="A0AB39W2F0"/>
<reference evidence="2" key="1">
    <citation type="submission" date="2024-07" db="EMBL/GenBank/DDBJ databases">
        <authorList>
            <person name="Biller S.J."/>
        </authorList>
    </citation>
    <scope>NUCLEOTIDE SEQUENCE</scope>
    <source>
        <strain evidence="2">WC2409</strain>
    </source>
</reference>
<evidence type="ECO:0000313" key="2">
    <source>
        <dbReference type="EMBL" id="XDU94937.1"/>
    </source>
</evidence>
<organism evidence="2">
    <name type="scientific">Flavobacterium sp. WC2409</name>
    <dbReference type="NCBI Taxonomy" id="3234139"/>
    <lineage>
        <taxon>Bacteria</taxon>
        <taxon>Pseudomonadati</taxon>
        <taxon>Bacteroidota</taxon>
        <taxon>Flavobacteriia</taxon>
        <taxon>Flavobacteriales</taxon>
        <taxon>Flavobacteriaceae</taxon>
        <taxon>Flavobacterium</taxon>
    </lineage>
</organism>
<dbReference type="RefSeq" id="WP_369752760.1">
    <property type="nucleotide sequence ID" value="NZ_CP165625.1"/>
</dbReference>
<gene>
    <name evidence="2" type="ORF">AB3G34_13715</name>
</gene>
<protein>
    <submittedName>
        <fullName evidence="2">DUF6734 family protein</fullName>
    </submittedName>
</protein>
<dbReference type="Pfam" id="PF20508">
    <property type="entry name" value="DUF6734"/>
    <property type="match status" value="1"/>
</dbReference>
<dbReference type="InterPro" id="IPR046621">
    <property type="entry name" value="DUF6734"/>
</dbReference>
<feature type="domain" description="DUF6734" evidence="1">
    <location>
        <begin position="1"/>
        <end position="282"/>
    </location>
</feature>
<sequence>MKIVQSFWSGNQKEFTNNYGWFNYKYNWMSWILSCHQLVKYHKDVELYTDQFGYDILIKKLQLPYTKVHVVHDKLNHYHKDLWAIAKIKTFQLQKEPFLHVDGDVFVWESLTEKFKDSNLVTQNLEITTHFYEVGWNIIYPKLTFIPEELKDYHNNRNNYACNMGIFGGTNLNFIQEFTRKSIEFVDENKLNFDEINILNFNIFFEQLFFHGFATQRKEKIDYLFTETPKDNEYKGFGDFHKVPNRTYLHLLGEYKRNATVCKFMEVYVMKYYPESYSKLSKMINYLGKNATEIDFLTTEKVNHLITSYKEELINNKLNIEHFLLKRDLYNEGLPILFDAFLTKKLNFEIVLIEGFEKKTHTENNNTVDYLEINELNCIPRIYPLDPIDKIMLHELEKSINYYEFIIRCKEYFDGDGFEECKEYLSLINNRLRKYIVMKIVHVFTF</sequence>
<evidence type="ECO:0000259" key="1">
    <source>
        <dbReference type="Pfam" id="PF20508"/>
    </source>
</evidence>
<dbReference type="EMBL" id="CP165625">
    <property type="protein sequence ID" value="XDU94937.1"/>
    <property type="molecule type" value="Genomic_DNA"/>
</dbReference>
<accession>A0AB39W2F0</accession>